<dbReference type="Proteomes" id="UP000078290">
    <property type="component" value="Unassembled WGS sequence"/>
</dbReference>
<dbReference type="InterPro" id="IPR019734">
    <property type="entry name" value="TPR_rpt"/>
</dbReference>
<protein>
    <recommendedName>
        <fullName evidence="5">HTH cro/C1-type domain-containing protein</fullName>
    </recommendedName>
</protein>
<feature type="domain" description="HTH cro/C1-type" evidence="5">
    <location>
        <begin position="7"/>
        <end position="60"/>
    </location>
</feature>
<evidence type="ECO:0000313" key="6">
    <source>
        <dbReference type="EMBL" id="OAT74107.1"/>
    </source>
</evidence>
<dbReference type="RefSeq" id="WP_064550383.1">
    <property type="nucleotide sequence ID" value="NZ_LXMA01000002.1"/>
</dbReference>
<dbReference type="PANTHER" id="PTHR37038:SF14">
    <property type="entry name" value="TRANSCRIPTIONAL ACTIVATOR"/>
    <property type="match status" value="1"/>
</dbReference>
<dbReference type="GO" id="GO:0003677">
    <property type="term" value="F:DNA binding"/>
    <property type="evidence" value="ECO:0007669"/>
    <property type="project" value="InterPro"/>
</dbReference>
<gene>
    <name evidence="6" type="ORF">A7K69_16230</name>
</gene>
<accession>A0A1B7KVN4</accession>
<feature type="repeat" description="TPR" evidence="3">
    <location>
        <begin position="260"/>
        <end position="293"/>
    </location>
</feature>
<proteinExistence type="predicted"/>
<evidence type="ECO:0000256" key="3">
    <source>
        <dbReference type="PROSITE-ProRule" id="PRU00339"/>
    </source>
</evidence>
<dbReference type="EMBL" id="LXMA01000002">
    <property type="protein sequence ID" value="OAT74107.1"/>
    <property type="molecule type" value="Genomic_DNA"/>
</dbReference>
<dbReference type="Gene3D" id="1.10.260.40">
    <property type="entry name" value="lambda repressor-like DNA-binding domains"/>
    <property type="match status" value="1"/>
</dbReference>
<reference evidence="7" key="1">
    <citation type="submission" date="2016-05" db="EMBL/GenBank/DDBJ databases">
        <authorList>
            <person name="Wang W."/>
            <person name="Zhu L."/>
        </authorList>
    </citation>
    <scope>NUCLEOTIDE SEQUENCE [LARGE SCALE GENOMIC DNA]</scope>
    <source>
        <strain evidence="7">W-2</strain>
    </source>
</reference>
<dbReference type="SMART" id="SM00028">
    <property type="entry name" value="TPR"/>
    <property type="match status" value="1"/>
</dbReference>
<evidence type="ECO:0000313" key="7">
    <source>
        <dbReference type="Proteomes" id="UP000078290"/>
    </source>
</evidence>
<dbReference type="SMART" id="SM00530">
    <property type="entry name" value="HTH_XRE"/>
    <property type="match status" value="1"/>
</dbReference>
<sequence length="406" mass="48207">MDIGKIIKTKRKELGLTQSEVCEGICSVTHLSKIENNTTSVADDVIQLICKRLNINIEEEKKRIENIKLMLNKFREAMIFGKEEVVDEIADELEREYYYIENSELRILYKLYLMRYYLFKEDLDYAYKLGKELEDLRNKFSQLENNLLNHFWGIYYIVNKDGKRALEFLSNISEDYYYSSIEIDYHLSLAYSLNSSTLLSYYYGSKALEHFHKHKLFNRVIDAELVLCMQLAKGDKNEILLSISKFKELLELSSTNYTKAIILHNIGFSLMRLKNYTEAIKYFDEALKHKKRDTYLYLTSYYAKLFSKILNNDIVTKSEAERGLNISRKINSKKYEVLFQTMLFYIDNDEKLYHFLKSKAIDYFISVKLEDHIDFYGQKLIDYYKSKNDLDKALYTAEKLINAKKM</sequence>
<evidence type="ECO:0000256" key="1">
    <source>
        <dbReference type="ARBA" id="ARBA00022737"/>
    </source>
</evidence>
<dbReference type="AlphaFoldDB" id="A0A1B7KVN4"/>
<feature type="coiled-coil region" evidence="4">
    <location>
        <begin position="50"/>
        <end position="77"/>
    </location>
</feature>
<name>A0A1B7KVN4_PARTM</name>
<dbReference type="CDD" id="cd00093">
    <property type="entry name" value="HTH_XRE"/>
    <property type="match status" value="1"/>
</dbReference>
<dbReference type="InterPro" id="IPR001387">
    <property type="entry name" value="Cro/C1-type_HTH"/>
</dbReference>
<dbReference type="Pfam" id="PF01381">
    <property type="entry name" value="HTH_3"/>
    <property type="match status" value="1"/>
</dbReference>
<dbReference type="PROSITE" id="PS50943">
    <property type="entry name" value="HTH_CROC1"/>
    <property type="match status" value="1"/>
</dbReference>
<keyword evidence="1" id="KW-0677">Repeat</keyword>
<dbReference type="InterPro" id="IPR010982">
    <property type="entry name" value="Lambda_DNA-bd_dom_sf"/>
</dbReference>
<dbReference type="SUPFAM" id="SSF47413">
    <property type="entry name" value="lambda repressor-like DNA-binding domains"/>
    <property type="match status" value="1"/>
</dbReference>
<evidence type="ECO:0000256" key="2">
    <source>
        <dbReference type="ARBA" id="ARBA00022803"/>
    </source>
</evidence>
<dbReference type="Pfam" id="PF07719">
    <property type="entry name" value="TPR_2"/>
    <property type="match status" value="1"/>
</dbReference>
<dbReference type="InterPro" id="IPR013105">
    <property type="entry name" value="TPR_2"/>
</dbReference>
<dbReference type="SUPFAM" id="SSF48452">
    <property type="entry name" value="TPR-like"/>
    <property type="match status" value="1"/>
</dbReference>
<keyword evidence="4" id="KW-0175">Coiled coil</keyword>
<organism evidence="6 7">
    <name type="scientific">Parageobacillus thermoglucosidasius</name>
    <name type="common">Geobacillus thermoglucosidasius</name>
    <dbReference type="NCBI Taxonomy" id="1426"/>
    <lineage>
        <taxon>Bacteria</taxon>
        <taxon>Bacillati</taxon>
        <taxon>Bacillota</taxon>
        <taxon>Bacilli</taxon>
        <taxon>Bacillales</taxon>
        <taxon>Anoxybacillaceae</taxon>
        <taxon>Parageobacillus</taxon>
    </lineage>
</organism>
<evidence type="ECO:0000259" key="5">
    <source>
        <dbReference type="PROSITE" id="PS50943"/>
    </source>
</evidence>
<evidence type="ECO:0000256" key="4">
    <source>
        <dbReference type="SAM" id="Coils"/>
    </source>
</evidence>
<dbReference type="PANTHER" id="PTHR37038">
    <property type="entry name" value="TRANSCRIPTIONAL REGULATOR-RELATED"/>
    <property type="match status" value="1"/>
</dbReference>
<dbReference type="InterPro" id="IPR011990">
    <property type="entry name" value="TPR-like_helical_dom_sf"/>
</dbReference>
<dbReference type="PROSITE" id="PS50005">
    <property type="entry name" value="TPR"/>
    <property type="match status" value="1"/>
</dbReference>
<keyword evidence="2 3" id="KW-0802">TPR repeat</keyword>
<dbReference type="Gene3D" id="1.25.40.10">
    <property type="entry name" value="Tetratricopeptide repeat domain"/>
    <property type="match status" value="1"/>
</dbReference>
<dbReference type="InterPro" id="IPR053163">
    <property type="entry name" value="HTH-type_regulator_Rgg"/>
</dbReference>
<comment type="caution">
    <text evidence="6">The sequence shown here is derived from an EMBL/GenBank/DDBJ whole genome shotgun (WGS) entry which is preliminary data.</text>
</comment>